<keyword evidence="2" id="KW-1185">Reference proteome</keyword>
<proteinExistence type="predicted"/>
<evidence type="ECO:0000313" key="2">
    <source>
        <dbReference type="Proteomes" id="UP001266305"/>
    </source>
</evidence>
<dbReference type="Proteomes" id="UP001266305">
    <property type="component" value="Unassembled WGS sequence"/>
</dbReference>
<protein>
    <recommendedName>
        <fullName evidence="3">Secreted protein</fullName>
    </recommendedName>
</protein>
<comment type="caution">
    <text evidence="1">The sequence shown here is derived from an EMBL/GenBank/DDBJ whole genome shotgun (WGS) entry which is preliminary data.</text>
</comment>
<gene>
    <name evidence="1" type="ORF">P7K49_029615</name>
</gene>
<evidence type="ECO:0008006" key="3">
    <source>
        <dbReference type="Google" id="ProtNLM"/>
    </source>
</evidence>
<sequence length="105" mass="11527">MNISKLLLMLSSAFLENPPHLKGTAAATAGAYDLLSTTDSAHPPVYSRPVSRHRFSTMDSPWRNPSRALAAGLTYPRRSISTWAHLGPRPTIQNIGRVWCTTLVV</sequence>
<organism evidence="1 2">
    <name type="scientific">Saguinus oedipus</name>
    <name type="common">Cotton-top tamarin</name>
    <name type="synonym">Oedipomidas oedipus</name>
    <dbReference type="NCBI Taxonomy" id="9490"/>
    <lineage>
        <taxon>Eukaryota</taxon>
        <taxon>Metazoa</taxon>
        <taxon>Chordata</taxon>
        <taxon>Craniata</taxon>
        <taxon>Vertebrata</taxon>
        <taxon>Euteleostomi</taxon>
        <taxon>Mammalia</taxon>
        <taxon>Eutheria</taxon>
        <taxon>Euarchontoglires</taxon>
        <taxon>Primates</taxon>
        <taxon>Haplorrhini</taxon>
        <taxon>Platyrrhini</taxon>
        <taxon>Cebidae</taxon>
        <taxon>Callitrichinae</taxon>
        <taxon>Saguinus</taxon>
    </lineage>
</organism>
<reference evidence="1 2" key="1">
    <citation type="submission" date="2023-05" db="EMBL/GenBank/DDBJ databases">
        <title>B98-5 Cell Line De Novo Hybrid Assembly: An Optical Mapping Approach.</title>
        <authorList>
            <person name="Kananen K."/>
            <person name="Auerbach J.A."/>
            <person name="Kautto E."/>
            <person name="Blachly J.S."/>
        </authorList>
    </citation>
    <scope>NUCLEOTIDE SEQUENCE [LARGE SCALE GENOMIC DNA]</scope>
    <source>
        <strain evidence="1">B95-8</strain>
        <tissue evidence="1">Cell line</tissue>
    </source>
</reference>
<name>A0ABQ9U7Q2_SAGOE</name>
<evidence type="ECO:0000313" key="1">
    <source>
        <dbReference type="EMBL" id="KAK2093086.1"/>
    </source>
</evidence>
<accession>A0ABQ9U7Q2</accession>
<dbReference type="EMBL" id="JASSZA010000015">
    <property type="protein sequence ID" value="KAK2093086.1"/>
    <property type="molecule type" value="Genomic_DNA"/>
</dbReference>